<feature type="transmembrane region" description="Helical" evidence="2">
    <location>
        <begin position="207"/>
        <end position="227"/>
    </location>
</feature>
<evidence type="ECO:0000256" key="2">
    <source>
        <dbReference type="SAM" id="Phobius"/>
    </source>
</evidence>
<feature type="compositionally biased region" description="Low complexity" evidence="1">
    <location>
        <begin position="37"/>
        <end position="53"/>
    </location>
</feature>
<feature type="compositionally biased region" description="Polar residues" evidence="1">
    <location>
        <begin position="10"/>
        <end position="36"/>
    </location>
</feature>
<keyword evidence="2" id="KW-1133">Transmembrane helix</keyword>
<keyword evidence="4" id="KW-1185">Reference proteome</keyword>
<reference evidence="3" key="1">
    <citation type="submission" date="2021-12" db="EMBL/GenBank/DDBJ databases">
        <authorList>
            <person name="King R."/>
        </authorList>
    </citation>
    <scope>NUCLEOTIDE SEQUENCE</scope>
</reference>
<gene>
    <name evidence="3" type="ORF">BEMITA_LOCUS3621</name>
</gene>
<evidence type="ECO:0000256" key="1">
    <source>
        <dbReference type="SAM" id="MobiDB-lite"/>
    </source>
</evidence>
<dbReference type="EMBL" id="OU963863">
    <property type="protein sequence ID" value="CAH0384267.1"/>
    <property type="molecule type" value="Genomic_DNA"/>
</dbReference>
<accession>A0A9P0A6N3</accession>
<feature type="region of interest" description="Disordered" evidence="1">
    <location>
        <begin position="270"/>
        <end position="290"/>
    </location>
</feature>
<proteinExistence type="predicted"/>
<feature type="compositionally biased region" description="Basic residues" evidence="1">
    <location>
        <begin position="270"/>
        <end position="281"/>
    </location>
</feature>
<feature type="region of interest" description="Disordered" evidence="1">
    <location>
        <begin position="1"/>
        <end position="62"/>
    </location>
</feature>
<keyword evidence="2" id="KW-0812">Transmembrane</keyword>
<dbReference type="Proteomes" id="UP001152759">
    <property type="component" value="Chromosome 2"/>
</dbReference>
<evidence type="ECO:0000313" key="4">
    <source>
        <dbReference type="Proteomes" id="UP001152759"/>
    </source>
</evidence>
<organism evidence="3 4">
    <name type="scientific">Bemisia tabaci</name>
    <name type="common">Sweetpotato whitefly</name>
    <name type="synonym">Aleurodes tabaci</name>
    <dbReference type="NCBI Taxonomy" id="7038"/>
    <lineage>
        <taxon>Eukaryota</taxon>
        <taxon>Metazoa</taxon>
        <taxon>Ecdysozoa</taxon>
        <taxon>Arthropoda</taxon>
        <taxon>Hexapoda</taxon>
        <taxon>Insecta</taxon>
        <taxon>Pterygota</taxon>
        <taxon>Neoptera</taxon>
        <taxon>Paraneoptera</taxon>
        <taxon>Hemiptera</taxon>
        <taxon>Sternorrhyncha</taxon>
        <taxon>Aleyrodoidea</taxon>
        <taxon>Aleyrodidae</taxon>
        <taxon>Aleyrodinae</taxon>
        <taxon>Bemisia</taxon>
    </lineage>
</organism>
<evidence type="ECO:0000313" key="3">
    <source>
        <dbReference type="EMBL" id="CAH0384267.1"/>
    </source>
</evidence>
<name>A0A9P0A6N3_BEMTA</name>
<protein>
    <submittedName>
        <fullName evidence="3">Uncharacterized protein</fullName>
    </submittedName>
</protein>
<feature type="transmembrane region" description="Helical" evidence="2">
    <location>
        <begin position="239"/>
        <end position="260"/>
    </location>
</feature>
<sequence>MSNPGPPVSVRNSSLPQNVNASRNPWTGPSYQQMVTSNYYEPECSSPSSENGSRIYHVIDGPGPPINYDANGTKPASSKIRKQPAPVQNHHLVPHPQGVTTMKKLPPLEQLPRMPHLQASHDSVRGPPQFYTRDSFPRHFRPPSQGDYLEEIRPQPPFYNVGSGRTSRATLDVPLSSTTSDDDGGGIDACGGHCVAFENFCHYCLQVIFIAGILTGISLMIAGSILIGQRGNDDNHSDYIYIGCLMMLVCTLLLSVQCCVRRNVKRRKRALRRQATRRRPSSAHTYNDRIPLNDISPPSSTIREISLPSSTTRDIYPVNGQLSALNTQNISVHDKLNSTMDSSASQSGIPWWRRQEFEDLMHQHNFV</sequence>
<dbReference type="AlphaFoldDB" id="A0A9P0A6N3"/>
<keyword evidence="2" id="KW-0472">Membrane</keyword>